<feature type="compositionally biased region" description="Polar residues" evidence="4">
    <location>
        <begin position="490"/>
        <end position="499"/>
    </location>
</feature>
<dbReference type="AlphaFoldDB" id="A0A2W4W515"/>
<evidence type="ECO:0000256" key="4">
    <source>
        <dbReference type="SAM" id="MobiDB-lite"/>
    </source>
</evidence>
<feature type="domain" description="CHAT" evidence="6">
    <location>
        <begin position="82"/>
        <end position="373"/>
    </location>
</feature>
<sequence>MTQEFQLSITPVGPDTYLLRTEAVATGVPLAEAQVTWPLDAWLAQAQALFQDPLVALLASPGDAQGLDQDRDRIRPDSPWTQLGQALYQGLFQGRIRDSWVAAQGVAQNRRQPLRLRLGFKDSRIQRLPWELLYGDDRPLATGLDVTLCRYYQSQTVTDLATQVPLAPASVPIRVLVVMASPSNQAQLALRQEIQTLVQTLQAKPAGPGPIPLDLTLLEQPGRPELVQALEQGNFQVLHYAGHSEAYASHSETDETGGSLLLVNRQSGLAETLSGGDLAGLLVNNGIRLAVFNSCRGAYTPQDDAQANWLDQNLVQALVNRGVPGVIAMAERIPDDVALTFTQLLYRNLHQGHPIDLCLSRVRQGLMSAYGSDQPFWVLPLLYLRPDFDGYLYRGDGQKLALEGDRPTLGHLNGADLGDDDLSEVALLLPDYSTDPDISGLAAEMLTRQAADLPSDGAADPLYAWLQEGDQPEAEASTAHVANLVQQLSQPVTTSTQPPLTADPSENLLPQPEPLHPALPGLPARPADFADPTVAPAKTSRPQQLWPSWSVPSHFLVWGSLGLAGLGAVLGLALLILPAINRSTPPALPTATETPVSGSAGATQPSTDLLSSAINAIALDRTASARTLIEQLLDRNDLTTAAAALSTLTAPQKQDPDMAYVLGRLAWQQIVADPTVGTTPSDALRSWLDATQGNPDLVEAWVGLGFAHYALGDYGEAIRVWERAIAIDQGQRRDINPSAPQMANPITIHAYAGLAMAYQQEANITIVAEERAPFEQQAQRYYRQTLALDPAMVNPNTLALHWLWLPTLNNDWQTTLRQLALSDGNPTIEGN</sequence>
<dbReference type="PROSITE" id="PS50005">
    <property type="entry name" value="TPR"/>
    <property type="match status" value="1"/>
</dbReference>
<evidence type="ECO:0000313" key="7">
    <source>
        <dbReference type="EMBL" id="PZO40244.1"/>
    </source>
</evidence>
<dbReference type="SMART" id="SM00028">
    <property type="entry name" value="TPR"/>
    <property type="match status" value="1"/>
</dbReference>
<evidence type="ECO:0000259" key="6">
    <source>
        <dbReference type="Pfam" id="PF12770"/>
    </source>
</evidence>
<keyword evidence="5" id="KW-1133">Transmembrane helix</keyword>
<gene>
    <name evidence="7" type="ORF">DCF17_12210</name>
</gene>
<dbReference type="Pfam" id="PF12770">
    <property type="entry name" value="CHAT"/>
    <property type="match status" value="1"/>
</dbReference>
<keyword evidence="5" id="KW-0472">Membrane</keyword>
<evidence type="ECO:0000313" key="8">
    <source>
        <dbReference type="Proteomes" id="UP000249081"/>
    </source>
</evidence>
<dbReference type="SUPFAM" id="SSF48452">
    <property type="entry name" value="TPR-like"/>
    <property type="match status" value="1"/>
</dbReference>
<proteinExistence type="predicted"/>
<evidence type="ECO:0000256" key="5">
    <source>
        <dbReference type="SAM" id="Phobius"/>
    </source>
</evidence>
<evidence type="ECO:0000256" key="3">
    <source>
        <dbReference type="PROSITE-ProRule" id="PRU00339"/>
    </source>
</evidence>
<keyword evidence="1" id="KW-0677">Repeat</keyword>
<evidence type="ECO:0000256" key="1">
    <source>
        <dbReference type="ARBA" id="ARBA00022737"/>
    </source>
</evidence>
<dbReference type="Gene3D" id="1.25.40.10">
    <property type="entry name" value="Tetratricopeptide repeat domain"/>
    <property type="match status" value="1"/>
</dbReference>
<keyword evidence="2 3" id="KW-0802">TPR repeat</keyword>
<protein>
    <recommendedName>
        <fullName evidence="6">CHAT domain-containing protein</fullName>
    </recommendedName>
</protein>
<dbReference type="PROSITE" id="PS50293">
    <property type="entry name" value="TPR_REGION"/>
    <property type="match status" value="1"/>
</dbReference>
<dbReference type="InterPro" id="IPR013105">
    <property type="entry name" value="TPR_2"/>
</dbReference>
<feature type="region of interest" description="Disordered" evidence="4">
    <location>
        <begin position="490"/>
        <end position="544"/>
    </location>
</feature>
<name>A0A2W4W515_9CYAN</name>
<dbReference type="InterPro" id="IPR019734">
    <property type="entry name" value="TPR_rpt"/>
</dbReference>
<dbReference type="Pfam" id="PF07719">
    <property type="entry name" value="TPR_2"/>
    <property type="match status" value="1"/>
</dbReference>
<dbReference type="Proteomes" id="UP000249081">
    <property type="component" value="Unassembled WGS sequence"/>
</dbReference>
<dbReference type="InterPro" id="IPR011990">
    <property type="entry name" value="TPR-like_helical_dom_sf"/>
</dbReference>
<evidence type="ECO:0000256" key="2">
    <source>
        <dbReference type="ARBA" id="ARBA00022803"/>
    </source>
</evidence>
<accession>A0A2W4W515</accession>
<reference evidence="7 8" key="2">
    <citation type="submission" date="2018-06" db="EMBL/GenBank/DDBJ databases">
        <title>Metagenomic assembly of (sub)arctic Cyanobacteria and their associated microbiome from non-axenic cultures.</title>
        <authorList>
            <person name="Baurain D."/>
        </authorList>
    </citation>
    <scope>NUCLEOTIDE SEQUENCE [LARGE SCALE GENOMIC DNA]</scope>
    <source>
        <strain evidence="7">ULC041bin1</strain>
    </source>
</reference>
<feature type="repeat" description="TPR" evidence="3">
    <location>
        <begin position="698"/>
        <end position="731"/>
    </location>
</feature>
<dbReference type="InterPro" id="IPR024983">
    <property type="entry name" value="CHAT_dom"/>
</dbReference>
<feature type="transmembrane region" description="Helical" evidence="5">
    <location>
        <begin position="555"/>
        <end position="577"/>
    </location>
</feature>
<keyword evidence="5" id="KW-0812">Transmembrane</keyword>
<organism evidence="7 8">
    <name type="scientific">Shackletoniella antarctica</name>
    <dbReference type="NCBI Taxonomy" id="268115"/>
    <lineage>
        <taxon>Bacteria</taxon>
        <taxon>Bacillati</taxon>
        <taxon>Cyanobacteriota</taxon>
        <taxon>Cyanophyceae</taxon>
        <taxon>Oculatellales</taxon>
        <taxon>Oculatellaceae</taxon>
        <taxon>Shackletoniella</taxon>
    </lineage>
</organism>
<comment type="caution">
    <text evidence="7">The sequence shown here is derived from an EMBL/GenBank/DDBJ whole genome shotgun (WGS) entry which is preliminary data.</text>
</comment>
<dbReference type="EMBL" id="QBMN01000077">
    <property type="protein sequence ID" value="PZO40244.1"/>
    <property type="molecule type" value="Genomic_DNA"/>
</dbReference>
<reference evidence="8" key="1">
    <citation type="submission" date="2018-04" db="EMBL/GenBank/DDBJ databases">
        <authorList>
            <person name="Cornet L."/>
        </authorList>
    </citation>
    <scope>NUCLEOTIDE SEQUENCE [LARGE SCALE GENOMIC DNA]</scope>
</reference>